<dbReference type="PANTHER" id="PTHR48097">
    <property type="entry name" value="L-THREONINE ALDOLASE-RELATED"/>
    <property type="match status" value="1"/>
</dbReference>
<proteinExistence type="inferred from homology"/>
<evidence type="ECO:0000256" key="5">
    <source>
        <dbReference type="PIRNR" id="PIRNR038940"/>
    </source>
</evidence>
<evidence type="ECO:0000256" key="1">
    <source>
        <dbReference type="ARBA" id="ARBA00001933"/>
    </source>
</evidence>
<dbReference type="PANTHER" id="PTHR48097:SF5">
    <property type="entry name" value="LOW SPECIFICITY L-THREONINE ALDOLASE"/>
    <property type="match status" value="1"/>
</dbReference>
<reference evidence="8" key="1">
    <citation type="submission" date="2018-08" db="EMBL/GenBank/DDBJ databases">
        <authorList>
            <person name="Kim S.-J."/>
            <person name="Jung G.-Y."/>
        </authorList>
    </citation>
    <scope>NUCLEOTIDE SEQUENCE [LARGE SCALE GENOMIC DNA]</scope>
    <source>
        <strain evidence="8">GY_H</strain>
    </source>
</reference>
<dbReference type="Gene3D" id="3.90.1150.10">
    <property type="entry name" value="Aspartate Aminotransferase, domain 1"/>
    <property type="match status" value="1"/>
</dbReference>
<evidence type="ECO:0000256" key="4">
    <source>
        <dbReference type="ARBA" id="ARBA00022898"/>
    </source>
</evidence>
<keyword evidence="8" id="KW-1185">Reference proteome</keyword>
<comment type="catalytic activity">
    <reaction evidence="5">
        <text>L-allo-threonine = acetaldehyde + glycine</text>
        <dbReference type="Rhea" id="RHEA:26209"/>
        <dbReference type="ChEBI" id="CHEBI:15343"/>
        <dbReference type="ChEBI" id="CHEBI:57305"/>
        <dbReference type="ChEBI" id="CHEBI:58585"/>
        <dbReference type="EC" id="4.1.2.48"/>
    </reaction>
</comment>
<evidence type="ECO:0000313" key="7">
    <source>
        <dbReference type="EMBL" id="RDV01821.1"/>
    </source>
</evidence>
<dbReference type="OrthoDB" id="9774495at2"/>
<evidence type="ECO:0000256" key="2">
    <source>
        <dbReference type="ARBA" id="ARBA00006966"/>
    </source>
</evidence>
<dbReference type="Proteomes" id="UP000263993">
    <property type="component" value="Unassembled WGS sequence"/>
</dbReference>
<dbReference type="PIRSF" id="PIRSF038940">
    <property type="entry name" value="Low_specificity_LTA"/>
    <property type="match status" value="1"/>
</dbReference>
<protein>
    <recommendedName>
        <fullName evidence="5">L-threonine aldolase</fullName>
        <ecNumber evidence="5">4.1.2.48</ecNumber>
    </recommendedName>
</protein>
<dbReference type="AlphaFoldDB" id="A0A371B2Y2"/>
<name>A0A371B2Y2_9BRAD</name>
<evidence type="ECO:0000259" key="6">
    <source>
        <dbReference type="Pfam" id="PF01212"/>
    </source>
</evidence>
<sequence>MNFASDNTAGVAPEIMAALAHANNGFTLGYGNDEATRRVEKKFCALFERDVAVFLVPTGTVANALALAHVTPPWGAVLCHQNSHIAVDECGAPEFFGGGIKLLELPGDNGKIAADTLKARLGNKASWGPPHHVAPAAVSISQASESGTIYRVADIRALADIAHEHGAVLHMDGARFGNALVRLNVSAAEMTWKAGVDVLSFGATKCGAMAAEAVIFFDPKRAEGMSARRKRGGALLSKHRFIAAQMEAFLDGDLWLRLARHANSMADRLSDGLTKAGFAPVWPVEANEVFAALPVALCDKLQAAGAVFYRWDADNKGNVIVRLVTSFQTTVEEVDRFTTLVSAG</sequence>
<evidence type="ECO:0000313" key="8">
    <source>
        <dbReference type="Proteomes" id="UP000263993"/>
    </source>
</evidence>
<dbReference type="InterPro" id="IPR001597">
    <property type="entry name" value="ArAA_b-elim_lyase/Thr_aldolase"/>
</dbReference>
<comment type="similarity">
    <text evidence="2 5">Belongs to the threonine aldolase family.</text>
</comment>
<keyword evidence="4 5" id="KW-0663">Pyridoxal phosphate</keyword>
<gene>
    <name evidence="7" type="ORF">DXH78_14405</name>
</gene>
<dbReference type="InterPro" id="IPR015422">
    <property type="entry name" value="PyrdxlP-dep_Trfase_small"/>
</dbReference>
<dbReference type="InterPro" id="IPR015421">
    <property type="entry name" value="PyrdxlP-dep_Trfase_major"/>
</dbReference>
<dbReference type="RefSeq" id="WP_115517944.1">
    <property type="nucleotide sequence ID" value="NZ_QRGO01000002.1"/>
</dbReference>
<dbReference type="EMBL" id="QRGO01000002">
    <property type="protein sequence ID" value="RDV01821.1"/>
    <property type="molecule type" value="Genomic_DNA"/>
</dbReference>
<feature type="domain" description="Aromatic amino acid beta-eliminating lyase/threonine aldolase" evidence="6">
    <location>
        <begin position="3"/>
        <end position="291"/>
    </location>
</feature>
<dbReference type="InterPro" id="IPR015424">
    <property type="entry name" value="PyrdxlP-dep_Trfase"/>
</dbReference>
<comment type="caution">
    <text evidence="7">The sequence shown here is derived from an EMBL/GenBank/DDBJ whole genome shotgun (WGS) entry which is preliminary data.</text>
</comment>
<comment type="subunit">
    <text evidence="3">Homotetramer.</text>
</comment>
<organism evidence="7 8">
    <name type="scientific">Undibacter mobilis</name>
    <dbReference type="NCBI Taxonomy" id="2292256"/>
    <lineage>
        <taxon>Bacteria</taxon>
        <taxon>Pseudomonadati</taxon>
        <taxon>Pseudomonadota</taxon>
        <taxon>Alphaproteobacteria</taxon>
        <taxon>Hyphomicrobiales</taxon>
        <taxon>Nitrobacteraceae</taxon>
        <taxon>Undibacter</taxon>
    </lineage>
</organism>
<dbReference type="Gene3D" id="3.40.640.10">
    <property type="entry name" value="Type I PLP-dependent aspartate aminotransferase-like (Major domain)"/>
    <property type="match status" value="1"/>
</dbReference>
<accession>A0A371B2Y2</accession>
<comment type="catalytic activity">
    <reaction evidence="5">
        <text>L-threonine = acetaldehyde + glycine</text>
        <dbReference type="Rhea" id="RHEA:19625"/>
        <dbReference type="ChEBI" id="CHEBI:15343"/>
        <dbReference type="ChEBI" id="CHEBI:57305"/>
        <dbReference type="ChEBI" id="CHEBI:57926"/>
        <dbReference type="EC" id="4.1.2.48"/>
    </reaction>
</comment>
<comment type="cofactor">
    <cofactor evidence="1 5">
        <name>pyridoxal 5'-phosphate</name>
        <dbReference type="ChEBI" id="CHEBI:597326"/>
    </cofactor>
</comment>
<dbReference type="EC" id="4.1.2.48" evidence="5"/>
<keyword evidence="5" id="KW-0456">Lyase</keyword>
<dbReference type="GO" id="GO:0006567">
    <property type="term" value="P:L-threonine catabolic process"/>
    <property type="evidence" value="ECO:0007669"/>
    <property type="project" value="UniProtKB-UniRule"/>
</dbReference>
<dbReference type="Pfam" id="PF01212">
    <property type="entry name" value="Beta_elim_lyase"/>
    <property type="match status" value="1"/>
</dbReference>
<dbReference type="GO" id="GO:0008732">
    <property type="term" value="F:L-allo-threonine aldolase activity"/>
    <property type="evidence" value="ECO:0007669"/>
    <property type="project" value="RHEA"/>
</dbReference>
<dbReference type="SUPFAM" id="SSF53383">
    <property type="entry name" value="PLP-dependent transferases"/>
    <property type="match status" value="1"/>
</dbReference>
<comment type="function">
    <text evidence="5">Catalyzes the cleavage of L-allo-threonine and L-threonine to glycine and acetaldehyde.</text>
</comment>
<dbReference type="InterPro" id="IPR026273">
    <property type="entry name" value="Low_specificity_L-TA_bact"/>
</dbReference>
<evidence type="ECO:0000256" key="3">
    <source>
        <dbReference type="ARBA" id="ARBA00011881"/>
    </source>
</evidence>